<dbReference type="Pfam" id="PF11294">
    <property type="entry name" value="DUF3095"/>
    <property type="match status" value="1"/>
</dbReference>
<comment type="caution">
    <text evidence="1">The sequence shown here is derived from an EMBL/GenBank/DDBJ whole genome shotgun (WGS) entry which is preliminary data.</text>
</comment>
<evidence type="ECO:0000313" key="1">
    <source>
        <dbReference type="EMBL" id="MBW4543312.1"/>
    </source>
</evidence>
<protein>
    <submittedName>
        <fullName evidence="1">DUF3095 domain-containing protein</fullName>
    </submittedName>
</protein>
<sequence>MDTESFYAELPVLDNFLDITTSKNFKSVPNDWYVIITDIIGSTKAIESGKYKAVNLIGACSIVAVLNIAENLKIPFVFGGDGAAILIPPSLFIKSKYALLATRHRAKLEFNMDLRVGAVPVVDLLKANYEIKVAKLRVSENYYQAAFTGDGLSYATQLIKHPETASLYNYYEPPNPNIKVDFSGLECRWQDIPSKHAETVSLIVKAISEDNEVNNKVYREVIKKIQAIYGREETLHPIAKKYLKLAFSYNSLQAETRLRAKSNNFWHQLIYFQKIRLENILGWILMTFKVQLQDVDWGFYKEGVLAATDYKKFDDMLRMIISGNQEQREKLVSYLEKKYRNGNLVYGLHSSDRVLMTCLVFERNGRQVHFVDGADGGYATAAKSMKQRINSKQPSTGVFL</sequence>
<dbReference type="Proteomes" id="UP000753908">
    <property type="component" value="Unassembled WGS sequence"/>
</dbReference>
<evidence type="ECO:0000313" key="2">
    <source>
        <dbReference type="Proteomes" id="UP000753908"/>
    </source>
</evidence>
<dbReference type="EMBL" id="JAHHIF010000003">
    <property type="protein sequence ID" value="MBW4543312.1"/>
    <property type="molecule type" value="Genomic_DNA"/>
</dbReference>
<name>A0A951U814_9CYAN</name>
<accession>A0A951U814</accession>
<organism evidence="1 2">
    <name type="scientific">Symplocastrum torsivum CPER-KK1</name>
    <dbReference type="NCBI Taxonomy" id="450513"/>
    <lineage>
        <taxon>Bacteria</taxon>
        <taxon>Bacillati</taxon>
        <taxon>Cyanobacteriota</taxon>
        <taxon>Cyanophyceae</taxon>
        <taxon>Oscillatoriophycideae</taxon>
        <taxon>Oscillatoriales</taxon>
        <taxon>Microcoleaceae</taxon>
        <taxon>Symplocastrum</taxon>
    </lineage>
</organism>
<proteinExistence type="predicted"/>
<reference evidence="1" key="2">
    <citation type="journal article" date="2022" name="Microbiol. Resour. Announc.">
        <title>Metagenome Sequencing to Explore Phylogenomics of Terrestrial Cyanobacteria.</title>
        <authorList>
            <person name="Ward R.D."/>
            <person name="Stajich J.E."/>
            <person name="Johansen J.R."/>
            <person name="Huntemann M."/>
            <person name="Clum A."/>
            <person name="Foster B."/>
            <person name="Foster B."/>
            <person name="Roux S."/>
            <person name="Palaniappan K."/>
            <person name="Varghese N."/>
            <person name="Mukherjee S."/>
            <person name="Reddy T.B.K."/>
            <person name="Daum C."/>
            <person name="Copeland A."/>
            <person name="Chen I.A."/>
            <person name="Ivanova N.N."/>
            <person name="Kyrpides N.C."/>
            <person name="Shapiro N."/>
            <person name="Eloe-Fadrosh E.A."/>
            <person name="Pietrasiak N."/>
        </authorList>
    </citation>
    <scope>NUCLEOTIDE SEQUENCE</scope>
    <source>
        <strain evidence="1">CPER-KK1</strain>
    </source>
</reference>
<gene>
    <name evidence="1" type="ORF">KME25_02520</name>
</gene>
<dbReference type="AlphaFoldDB" id="A0A951U814"/>
<dbReference type="InterPro" id="IPR021445">
    <property type="entry name" value="DUF3095"/>
</dbReference>
<reference evidence="1" key="1">
    <citation type="submission" date="2021-05" db="EMBL/GenBank/DDBJ databases">
        <authorList>
            <person name="Pietrasiak N."/>
            <person name="Ward R."/>
            <person name="Stajich J.E."/>
            <person name="Kurbessoian T."/>
        </authorList>
    </citation>
    <scope>NUCLEOTIDE SEQUENCE</scope>
    <source>
        <strain evidence="1">CPER-KK1</strain>
    </source>
</reference>